<name>A0A450SJQ5_9GAMM</name>
<protein>
    <submittedName>
        <fullName evidence="2">Tetratricopeptide repeat-containing protein</fullName>
    </submittedName>
</protein>
<dbReference type="SUPFAM" id="SSF48452">
    <property type="entry name" value="TPR-like"/>
    <property type="match status" value="2"/>
</dbReference>
<accession>A0A450SJQ5</accession>
<dbReference type="EMBL" id="CAADEY010000040">
    <property type="protein sequence ID" value="VFJ53644.1"/>
    <property type="molecule type" value="Genomic_DNA"/>
</dbReference>
<dbReference type="InterPro" id="IPR019734">
    <property type="entry name" value="TPR_rpt"/>
</dbReference>
<evidence type="ECO:0000256" key="1">
    <source>
        <dbReference type="PROSITE-ProRule" id="PRU00339"/>
    </source>
</evidence>
<proteinExistence type="predicted"/>
<sequence>MSTITPELKPYIDQMRALARTRGLGRQIDTYSDEDLLAFLREARREKSLDASSSDKPSAATMKTMSALELCLLGEGMLEQSRWPEAKSVLLYALKQSKREGDKKRQVYVSIPLGQVYANLEDFPQAHELLQEALALARGLGDRWLQGAVHDRIGDIHNTQSQYSQAIVHYEEVLAIGEELGNEEILAVGYGNLGGVYTEQNDLEQAIAAYEKAVALSKKIGADERTATQYGNLGALWARQSLPDPARKTPPGKVPVFGQRLNPKTDAADTRVNPEEEKRNLDKATRMFNKALAIFERIDNPASTAQAYRNLASAYRQKGNVSKALKLYRKSLDNLARVGDRRGAALCHFDIGDMHWDRIYDRGGDINKARENFEKARVLFEQAGDLRGAREATRALNQLRMVS</sequence>
<evidence type="ECO:0000313" key="2">
    <source>
        <dbReference type="EMBL" id="VFJ53644.1"/>
    </source>
</evidence>
<feature type="repeat" description="TPR" evidence="1">
    <location>
        <begin position="305"/>
        <end position="338"/>
    </location>
</feature>
<dbReference type="SMART" id="SM00028">
    <property type="entry name" value="TPR"/>
    <property type="match status" value="4"/>
</dbReference>
<dbReference type="Pfam" id="PF13424">
    <property type="entry name" value="TPR_12"/>
    <property type="match status" value="2"/>
</dbReference>
<organism evidence="2">
    <name type="scientific">Candidatus Kentrum sp. DK</name>
    <dbReference type="NCBI Taxonomy" id="2126562"/>
    <lineage>
        <taxon>Bacteria</taxon>
        <taxon>Pseudomonadati</taxon>
        <taxon>Pseudomonadota</taxon>
        <taxon>Gammaproteobacteria</taxon>
        <taxon>Candidatus Kentrum</taxon>
    </lineage>
</organism>
<dbReference type="EMBL" id="CAADEX010000066">
    <property type="protein sequence ID" value="VFJ57419.1"/>
    <property type="molecule type" value="Genomic_DNA"/>
</dbReference>
<dbReference type="Pfam" id="PF13374">
    <property type="entry name" value="TPR_10"/>
    <property type="match status" value="1"/>
</dbReference>
<dbReference type="PROSITE" id="PS50293">
    <property type="entry name" value="TPR_REGION"/>
    <property type="match status" value="1"/>
</dbReference>
<dbReference type="AlphaFoldDB" id="A0A450SJQ5"/>
<feature type="repeat" description="TPR" evidence="1">
    <location>
        <begin position="187"/>
        <end position="220"/>
    </location>
</feature>
<dbReference type="InterPro" id="IPR011990">
    <property type="entry name" value="TPR-like_helical_dom_sf"/>
</dbReference>
<evidence type="ECO:0000313" key="3">
    <source>
        <dbReference type="EMBL" id="VFJ57419.1"/>
    </source>
</evidence>
<dbReference type="PROSITE" id="PS50005">
    <property type="entry name" value="TPR"/>
    <property type="match status" value="2"/>
</dbReference>
<reference evidence="2" key="1">
    <citation type="submission" date="2019-02" db="EMBL/GenBank/DDBJ databases">
        <authorList>
            <person name="Gruber-Vodicka R. H."/>
            <person name="Seah K. B. B."/>
        </authorList>
    </citation>
    <scope>NUCLEOTIDE SEQUENCE</scope>
    <source>
        <strain evidence="2">BECK_DK161</strain>
        <strain evidence="3">BECK_DK47</strain>
    </source>
</reference>
<dbReference type="PANTHER" id="PTHR10098">
    <property type="entry name" value="RAPSYN-RELATED"/>
    <property type="match status" value="1"/>
</dbReference>
<keyword evidence="1" id="KW-0802">TPR repeat</keyword>
<gene>
    <name evidence="3" type="ORF">BECKDK2373B_GA0170837_106611</name>
    <name evidence="2" type="ORF">BECKDK2373C_GA0170839_10405</name>
</gene>
<dbReference type="Gene3D" id="1.25.40.10">
    <property type="entry name" value="Tetratricopeptide repeat domain"/>
    <property type="match status" value="2"/>
</dbReference>